<proteinExistence type="predicted"/>
<evidence type="ECO:0000256" key="2">
    <source>
        <dbReference type="ARBA" id="ARBA00023125"/>
    </source>
</evidence>
<dbReference type="GeneID" id="95546110"/>
<keyword evidence="3" id="KW-0804">Transcription</keyword>
<dbReference type="Proteomes" id="UP000245992">
    <property type="component" value="Unassembled WGS sequence"/>
</dbReference>
<evidence type="ECO:0000259" key="4">
    <source>
        <dbReference type="PROSITE" id="PS50949"/>
    </source>
</evidence>
<accession>A0A2T7SMW5</accession>
<organism evidence="5 6">
    <name type="scientific">Streptomyces scopuliridis RB72</name>
    <dbReference type="NCBI Taxonomy" id="1440053"/>
    <lineage>
        <taxon>Bacteria</taxon>
        <taxon>Bacillati</taxon>
        <taxon>Actinomycetota</taxon>
        <taxon>Actinomycetes</taxon>
        <taxon>Kitasatosporales</taxon>
        <taxon>Streptomycetaceae</taxon>
        <taxon>Streptomyces</taxon>
    </lineage>
</organism>
<evidence type="ECO:0000313" key="5">
    <source>
        <dbReference type="EMBL" id="PVE04156.1"/>
    </source>
</evidence>
<dbReference type="Pfam" id="PF07729">
    <property type="entry name" value="FCD"/>
    <property type="match status" value="1"/>
</dbReference>
<dbReference type="STRING" id="1440053.GCA_000718095_04079"/>
<reference evidence="5 6" key="1">
    <citation type="submission" date="2013-12" db="EMBL/GenBank/DDBJ databases">
        <title>Annotated genome of Streptomyces scopuliridis.</title>
        <authorList>
            <person name="Olson J.B."/>
        </authorList>
    </citation>
    <scope>NUCLEOTIDE SEQUENCE [LARGE SCALE GENOMIC DNA]</scope>
    <source>
        <strain evidence="5 6">RB72</strain>
    </source>
</reference>
<dbReference type="AlphaFoldDB" id="A0A2T7SMW5"/>
<dbReference type="SUPFAM" id="SSF48008">
    <property type="entry name" value="GntR ligand-binding domain-like"/>
    <property type="match status" value="1"/>
</dbReference>
<evidence type="ECO:0000313" key="6">
    <source>
        <dbReference type="Proteomes" id="UP000245992"/>
    </source>
</evidence>
<dbReference type="PROSITE" id="PS50949">
    <property type="entry name" value="HTH_GNTR"/>
    <property type="match status" value="1"/>
</dbReference>
<evidence type="ECO:0000256" key="1">
    <source>
        <dbReference type="ARBA" id="ARBA00023015"/>
    </source>
</evidence>
<gene>
    <name evidence="5" type="ORF">Y717_13900</name>
</gene>
<dbReference type="InterPro" id="IPR000524">
    <property type="entry name" value="Tscrpt_reg_HTH_GntR"/>
</dbReference>
<dbReference type="SMART" id="SM00345">
    <property type="entry name" value="HTH_GNTR"/>
    <property type="match status" value="1"/>
</dbReference>
<evidence type="ECO:0000256" key="3">
    <source>
        <dbReference type="ARBA" id="ARBA00023163"/>
    </source>
</evidence>
<keyword evidence="2" id="KW-0238">DNA-binding</keyword>
<dbReference type="CDD" id="cd07377">
    <property type="entry name" value="WHTH_GntR"/>
    <property type="match status" value="1"/>
</dbReference>
<dbReference type="PANTHER" id="PTHR43537:SF45">
    <property type="entry name" value="GNTR FAMILY REGULATORY PROTEIN"/>
    <property type="match status" value="1"/>
</dbReference>
<dbReference type="InterPro" id="IPR036388">
    <property type="entry name" value="WH-like_DNA-bd_sf"/>
</dbReference>
<dbReference type="EMBL" id="AZSP01000395">
    <property type="protein sequence ID" value="PVE04156.1"/>
    <property type="molecule type" value="Genomic_DNA"/>
</dbReference>
<dbReference type="SUPFAM" id="SSF46785">
    <property type="entry name" value="Winged helix' DNA-binding domain"/>
    <property type="match status" value="1"/>
</dbReference>
<keyword evidence="6" id="KW-1185">Reference proteome</keyword>
<dbReference type="InterPro" id="IPR008920">
    <property type="entry name" value="TF_FadR/GntR_C"/>
</dbReference>
<dbReference type="SMART" id="SM00895">
    <property type="entry name" value="FCD"/>
    <property type="match status" value="1"/>
</dbReference>
<comment type="caution">
    <text evidence="5">The sequence shown here is derived from an EMBL/GenBank/DDBJ whole genome shotgun (WGS) entry which is preliminary data.</text>
</comment>
<name>A0A2T7SMW5_9ACTN</name>
<keyword evidence="1" id="KW-0805">Transcription regulation</keyword>
<protein>
    <submittedName>
        <fullName evidence="5">GntR family transcriptional regulator</fullName>
    </submittedName>
</protein>
<sequence length="235" mass="26164">MPEGDHITPVLPSFSRRRNLREEIIETLRGAVISGQLRPGVVYSAPSLAEQFGVSSTPVREAMLDLAREGLVDIVRNKGFRVTELSDADLDDITHLRALIEIPTVRRIAEAGVDPAVIERLRPLATAIEDAARRQDLIAHVTIDMEFHLTLLGLTGNTYLVETVRSLRSRSRIYGLKILAEHDELIPSSHEHSELLDLIKEGDADGAEQLMRRHIGHVRGIWAEESAAEDEESHP</sequence>
<feature type="domain" description="HTH gntR-type" evidence="4">
    <location>
        <begin position="18"/>
        <end position="85"/>
    </location>
</feature>
<dbReference type="InterPro" id="IPR036390">
    <property type="entry name" value="WH_DNA-bd_sf"/>
</dbReference>
<dbReference type="OrthoDB" id="3864082at2"/>
<dbReference type="GO" id="GO:0003700">
    <property type="term" value="F:DNA-binding transcription factor activity"/>
    <property type="evidence" value="ECO:0007669"/>
    <property type="project" value="InterPro"/>
</dbReference>
<dbReference type="GO" id="GO:0003677">
    <property type="term" value="F:DNA binding"/>
    <property type="evidence" value="ECO:0007669"/>
    <property type="project" value="UniProtKB-KW"/>
</dbReference>
<dbReference type="RefSeq" id="WP_051746084.1">
    <property type="nucleotide sequence ID" value="NZ_AZSP01000395.1"/>
</dbReference>
<dbReference type="Gene3D" id="1.20.120.530">
    <property type="entry name" value="GntR ligand-binding domain-like"/>
    <property type="match status" value="1"/>
</dbReference>
<dbReference type="Gene3D" id="1.10.10.10">
    <property type="entry name" value="Winged helix-like DNA-binding domain superfamily/Winged helix DNA-binding domain"/>
    <property type="match status" value="1"/>
</dbReference>
<dbReference type="PANTHER" id="PTHR43537">
    <property type="entry name" value="TRANSCRIPTIONAL REGULATOR, GNTR FAMILY"/>
    <property type="match status" value="1"/>
</dbReference>
<dbReference type="Pfam" id="PF00392">
    <property type="entry name" value="GntR"/>
    <property type="match status" value="1"/>
</dbReference>
<dbReference type="InterPro" id="IPR011711">
    <property type="entry name" value="GntR_C"/>
</dbReference>